<dbReference type="Gene3D" id="1.10.10.10">
    <property type="entry name" value="Winged helix-like DNA-binding domain superfamily/Winged helix DNA-binding domain"/>
    <property type="match status" value="1"/>
</dbReference>
<evidence type="ECO:0000256" key="3">
    <source>
        <dbReference type="ARBA" id="ARBA00023163"/>
    </source>
</evidence>
<dbReference type="GO" id="GO:0003677">
    <property type="term" value="F:DNA binding"/>
    <property type="evidence" value="ECO:0007669"/>
    <property type="project" value="UniProtKB-KW"/>
</dbReference>
<protein>
    <submittedName>
        <fullName evidence="5">Transcriptional regulator</fullName>
    </submittedName>
</protein>
<dbReference type="SUPFAM" id="SSF46785">
    <property type="entry name" value="Winged helix' DNA-binding domain"/>
    <property type="match status" value="1"/>
</dbReference>
<keyword evidence="3" id="KW-0804">Transcription</keyword>
<proteinExistence type="predicted"/>
<dbReference type="AlphaFoldDB" id="A0A6G9XNV2"/>
<dbReference type="PANTHER" id="PTHR33204:SF37">
    <property type="entry name" value="HTH-TYPE TRANSCRIPTIONAL REGULATOR YODB"/>
    <property type="match status" value="1"/>
</dbReference>
<evidence type="ECO:0000256" key="2">
    <source>
        <dbReference type="ARBA" id="ARBA00023125"/>
    </source>
</evidence>
<dbReference type="InterPro" id="IPR002577">
    <property type="entry name" value="HTH_HxlR"/>
</dbReference>
<evidence type="ECO:0000313" key="6">
    <source>
        <dbReference type="Proteomes" id="UP000501705"/>
    </source>
</evidence>
<keyword evidence="2" id="KW-0238">DNA-binding</keyword>
<organism evidence="5 6">
    <name type="scientific">Nocardia brasiliensis</name>
    <dbReference type="NCBI Taxonomy" id="37326"/>
    <lineage>
        <taxon>Bacteria</taxon>
        <taxon>Bacillati</taxon>
        <taxon>Actinomycetota</taxon>
        <taxon>Actinomycetes</taxon>
        <taxon>Mycobacteriales</taxon>
        <taxon>Nocardiaceae</taxon>
        <taxon>Nocardia</taxon>
    </lineage>
</organism>
<dbReference type="PANTHER" id="PTHR33204">
    <property type="entry name" value="TRANSCRIPTIONAL REGULATOR, MARR FAMILY"/>
    <property type="match status" value="1"/>
</dbReference>
<feature type="domain" description="HTH hxlR-type" evidence="4">
    <location>
        <begin position="20"/>
        <end position="112"/>
    </location>
</feature>
<dbReference type="EMBL" id="CP046171">
    <property type="protein sequence ID" value="QIS02632.1"/>
    <property type="molecule type" value="Genomic_DNA"/>
</dbReference>
<dbReference type="RefSeq" id="WP_167461713.1">
    <property type="nucleotide sequence ID" value="NZ_CP046171.1"/>
</dbReference>
<dbReference type="Pfam" id="PF01638">
    <property type="entry name" value="HxlR"/>
    <property type="match status" value="1"/>
</dbReference>
<keyword evidence="1" id="KW-0805">Transcription regulation</keyword>
<evidence type="ECO:0000313" key="5">
    <source>
        <dbReference type="EMBL" id="QIS02632.1"/>
    </source>
</evidence>
<evidence type="ECO:0000256" key="1">
    <source>
        <dbReference type="ARBA" id="ARBA00023015"/>
    </source>
</evidence>
<dbReference type="Proteomes" id="UP000501705">
    <property type="component" value="Chromosome"/>
</dbReference>
<dbReference type="InterPro" id="IPR036390">
    <property type="entry name" value="WH_DNA-bd_sf"/>
</dbReference>
<sequence>MGEARVPRPGAAVRGSTTGQPLMAAFDLLGRRWAIRVLWELRGDAIGFRDLRRALEGISTSVLSTRLREFVEVDVAATDEDGRYTLTPLGADLLLALAPLKLWSASWANHLETRQAIPDKQSS</sequence>
<gene>
    <name evidence="5" type="ORF">F5X71_10150</name>
</gene>
<dbReference type="InterPro" id="IPR036388">
    <property type="entry name" value="WH-like_DNA-bd_sf"/>
</dbReference>
<accession>A0A6G9XNV2</accession>
<dbReference type="PROSITE" id="PS51118">
    <property type="entry name" value="HTH_HXLR"/>
    <property type="match status" value="1"/>
</dbReference>
<reference evidence="5 6" key="1">
    <citation type="journal article" date="2019" name="ACS Chem. Biol.">
        <title>Identification and Mobilization of a Cryptic Antibiotic Biosynthesis Gene Locus from a Human-Pathogenic Nocardia Isolate.</title>
        <authorList>
            <person name="Herisse M."/>
            <person name="Ishida K."/>
            <person name="Porter J.L."/>
            <person name="Howden B."/>
            <person name="Hertweck C."/>
            <person name="Stinear T.P."/>
            <person name="Pidot S.J."/>
        </authorList>
    </citation>
    <scope>NUCLEOTIDE SEQUENCE [LARGE SCALE GENOMIC DNA]</scope>
    <source>
        <strain evidence="5 6">AUSMDU00024985</strain>
    </source>
</reference>
<evidence type="ECO:0000259" key="4">
    <source>
        <dbReference type="PROSITE" id="PS51118"/>
    </source>
</evidence>
<name>A0A6G9XNV2_NOCBR</name>